<dbReference type="InterPro" id="IPR000719">
    <property type="entry name" value="Prot_kinase_dom"/>
</dbReference>
<dbReference type="GO" id="GO:0005524">
    <property type="term" value="F:ATP binding"/>
    <property type="evidence" value="ECO:0007669"/>
    <property type="project" value="InterPro"/>
</dbReference>
<dbReference type="Proteomes" id="UP000266861">
    <property type="component" value="Unassembled WGS sequence"/>
</dbReference>
<evidence type="ECO:0000313" key="3">
    <source>
        <dbReference type="Proteomes" id="UP000266861"/>
    </source>
</evidence>
<comment type="caution">
    <text evidence="2">The sequence shown here is derived from an EMBL/GenBank/DDBJ whole genome shotgun (WGS) entry which is preliminary data.</text>
</comment>
<dbReference type="InterPro" id="IPR051681">
    <property type="entry name" value="Ser/Thr_Kinases-Pseudokinases"/>
</dbReference>
<organism evidence="2 3">
    <name type="scientific">Diversispora epigaea</name>
    <dbReference type="NCBI Taxonomy" id="1348612"/>
    <lineage>
        <taxon>Eukaryota</taxon>
        <taxon>Fungi</taxon>
        <taxon>Fungi incertae sedis</taxon>
        <taxon>Mucoromycota</taxon>
        <taxon>Glomeromycotina</taxon>
        <taxon>Glomeromycetes</taxon>
        <taxon>Diversisporales</taxon>
        <taxon>Diversisporaceae</taxon>
        <taxon>Diversispora</taxon>
    </lineage>
</organism>
<dbReference type="PROSITE" id="PS50011">
    <property type="entry name" value="PROTEIN_KINASE_DOM"/>
    <property type="match status" value="1"/>
</dbReference>
<dbReference type="SUPFAM" id="SSF56112">
    <property type="entry name" value="Protein kinase-like (PK-like)"/>
    <property type="match status" value="1"/>
</dbReference>
<evidence type="ECO:0000313" key="2">
    <source>
        <dbReference type="EMBL" id="RHZ82488.1"/>
    </source>
</evidence>
<dbReference type="AlphaFoldDB" id="A0A397J6Z5"/>
<feature type="domain" description="Protein kinase" evidence="1">
    <location>
        <begin position="45"/>
        <end position="316"/>
    </location>
</feature>
<dbReference type="EMBL" id="PQFF01000102">
    <property type="protein sequence ID" value="RHZ82488.1"/>
    <property type="molecule type" value="Genomic_DNA"/>
</dbReference>
<dbReference type="STRING" id="1348612.A0A397J6Z5"/>
<protein>
    <recommendedName>
        <fullName evidence="1">Protein kinase domain-containing protein</fullName>
    </recommendedName>
</protein>
<dbReference type="Pfam" id="PF00069">
    <property type="entry name" value="Pkinase"/>
    <property type="match status" value="1"/>
</dbReference>
<dbReference type="PANTHER" id="PTHR44329">
    <property type="entry name" value="SERINE/THREONINE-PROTEIN KINASE TNNI3K-RELATED"/>
    <property type="match status" value="1"/>
</dbReference>
<dbReference type="InterPro" id="IPR011009">
    <property type="entry name" value="Kinase-like_dom_sf"/>
</dbReference>
<dbReference type="Gene3D" id="1.10.510.10">
    <property type="entry name" value="Transferase(Phosphotransferase) domain 1"/>
    <property type="match status" value="1"/>
</dbReference>
<accession>A0A397J6Z5</accession>
<proteinExistence type="predicted"/>
<name>A0A397J6Z5_9GLOM</name>
<keyword evidence="3" id="KW-1185">Reference proteome</keyword>
<sequence length="398" mass="47037">MYTKEDFIKKFGTWSSGNTNIDKIIQESRIEYPKFSLKWIPYENFHYTKRIADNKYYTLHLARLRNYMIDEQDCVVALKELKDYRYDILEFIKAIKNMTIDWFDSSCIIRFFGISKNPSTQNYIIVMESHDDTVYSFLSDTFLKIGWEPKTELLYQIIESLYFSHENNLVHCDLHSRNILMKNSELDSLSIIIDPGLCKLFNGLTLNSDNKNNHVYGSIPYLPPEVLRGNEFTKEGDIYSFGGIMYEMATGNQPFADRAHDTYLMIDICNGVRPKVSDMMLNFIPKCYLDFMYQCWDDNPSKRPTAYELIDIYPWNSYEEVVEADLNRQRINKSHEQKLLQSLYNFHPQSRYISRHIYTLYELRDSLEDIKSGICADPNLYTYDMGSEESSKRMDLET</sequence>
<gene>
    <name evidence="2" type="ORF">Glove_109g173</name>
</gene>
<evidence type="ECO:0000259" key="1">
    <source>
        <dbReference type="PROSITE" id="PS50011"/>
    </source>
</evidence>
<reference evidence="2 3" key="1">
    <citation type="submission" date="2018-08" db="EMBL/GenBank/DDBJ databases">
        <title>Genome and evolution of the arbuscular mycorrhizal fungus Diversispora epigaea (formerly Glomus versiforme) and its bacterial endosymbionts.</title>
        <authorList>
            <person name="Sun X."/>
            <person name="Fei Z."/>
            <person name="Harrison M."/>
        </authorList>
    </citation>
    <scope>NUCLEOTIDE SEQUENCE [LARGE SCALE GENOMIC DNA]</scope>
    <source>
        <strain evidence="2 3">IT104</strain>
    </source>
</reference>
<dbReference type="OrthoDB" id="3265205at2759"/>
<dbReference type="GO" id="GO:0004674">
    <property type="term" value="F:protein serine/threonine kinase activity"/>
    <property type="evidence" value="ECO:0007669"/>
    <property type="project" value="TreeGrafter"/>
</dbReference>